<evidence type="ECO:0000313" key="2">
    <source>
        <dbReference type="EMBL" id="EMY32436.1"/>
    </source>
</evidence>
<gene>
    <name evidence="2" type="ORF">D477_020208</name>
</gene>
<feature type="region of interest" description="Disordered" evidence="1">
    <location>
        <begin position="62"/>
        <end position="105"/>
    </location>
</feature>
<keyword evidence="3" id="KW-1185">Reference proteome</keyword>
<reference evidence="2 3" key="1">
    <citation type="journal article" date="2013" name="Genome Announc.">
        <title>Draft Genome Sequence of Arthrobacter crystallopoietes Strain BAB-32, Revealing Genes for Bioremediation.</title>
        <authorList>
            <person name="Joshi M.N."/>
            <person name="Pandit A.S."/>
            <person name="Sharma A."/>
            <person name="Pandya R.V."/>
            <person name="Desai S.M."/>
            <person name="Saxena A.K."/>
            <person name="Bagatharia S.B."/>
        </authorList>
    </citation>
    <scope>NUCLEOTIDE SEQUENCE [LARGE SCALE GENOMIC DNA]</scope>
    <source>
        <strain evidence="2 3">BAB-32</strain>
    </source>
</reference>
<protein>
    <submittedName>
        <fullName evidence="2">Uncharacterized protein</fullName>
    </submittedName>
</protein>
<sequence>MPSREDPEAAVAAGTAGMSPTVSTADAERFRCLCRSSPWRWQTLRFEYRALEPLREAAAEGAAPALKAPASPPETAESVPEAAASMPEAAASTPEAPASPPGLRAWTRRPNALRVENLDGLLLYNTTNINDSKDDFYVSATRRSWLLPPQLVNPVYNADGLVRRRPEAAYGEPVFGNGRWSAMLDPVELASPAPVSFETPYANVAELLAFEETQHEGRRALQAVLAPNQGYRAYDAGHPLLVSGRTLVRVDWETAVCVYSRALEGPVAGSGHDLRILGVDEYMLDDLFLEVSMNLTDVRAHIPWPLQPRMP</sequence>
<dbReference type="Proteomes" id="UP000010729">
    <property type="component" value="Unassembled WGS sequence"/>
</dbReference>
<feature type="compositionally biased region" description="Low complexity" evidence="1">
    <location>
        <begin position="62"/>
        <end position="96"/>
    </location>
</feature>
<dbReference type="RefSeq" id="WP_005274268.1">
    <property type="nucleotide sequence ID" value="NZ_ANPE02000273.1"/>
</dbReference>
<organism evidence="2 3">
    <name type="scientific">Arthrobacter crystallopoietes BAB-32</name>
    <dbReference type="NCBI Taxonomy" id="1246476"/>
    <lineage>
        <taxon>Bacteria</taxon>
        <taxon>Bacillati</taxon>
        <taxon>Actinomycetota</taxon>
        <taxon>Actinomycetes</taxon>
        <taxon>Micrococcales</taxon>
        <taxon>Micrococcaceae</taxon>
        <taxon>Crystallibacter</taxon>
    </lineage>
</organism>
<dbReference type="EMBL" id="ANPE02000273">
    <property type="protein sequence ID" value="EMY32436.1"/>
    <property type="molecule type" value="Genomic_DNA"/>
</dbReference>
<feature type="region of interest" description="Disordered" evidence="1">
    <location>
        <begin position="1"/>
        <end position="22"/>
    </location>
</feature>
<proteinExistence type="predicted"/>
<evidence type="ECO:0000256" key="1">
    <source>
        <dbReference type="SAM" id="MobiDB-lite"/>
    </source>
</evidence>
<accession>N1UPX1</accession>
<dbReference type="AlphaFoldDB" id="N1UPX1"/>
<name>N1UPX1_9MICC</name>
<evidence type="ECO:0000313" key="3">
    <source>
        <dbReference type="Proteomes" id="UP000010729"/>
    </source>
</evidence>
<comment type="caution">
    <text evidence="2">The sequence shown here is derived from an EMBL/GenBank/DDBJ whole genome shotgun (WGS) entry which is preliminary data.</text>
</comment>